<evidence type="ECO:0000313" key="6">
    <source>
        <dbReference type="EMBL" id="OHA42660.1"/>
    </source>
</evidence>
<keyword evidence="3 4" id="KW-0067">ATP-binding</keyword>
<comment type="similarity">
    <text evidence="4">Belongs to the Cob(I)alamin adenosyltransferase family.</text>
</comment>
<accession>A0A1G2P2U9</accession>
<feature type="domain" description="Cobalamin adenosyltransferase-like" evidence="5">
    <location>
        <begin position="2"/>
        <end position="171"/>
    </location>
</feature>
<dbReference type="PANTHER" id="PTHR12213:SF0">
    <property type="entry name" value="CORRINOID ADENOSYLTRANSFERASE MMAB"/>
    <property type="match status" value="1"/>
</dbReference>
<dbReference type="EC" id="2.5.1.17" evidence="4"/>
<comment type="catalytic activity">
    <reaction evidence="4">
        <text>2 cob(II)alamin + reduced [electron-transfer flavoprotein] + 2 ATP = 2 adenosylcob(III)alamin + 2 triphosphate + oxidized [electron-transfer flavoprotein] + 3 H(+)</text>
        <dbReference type="Rhea" id="RHEA:28671"/>
        <dbReference type="Rhea" id="RHEA-COMP:10685"/>
        <dbReference type="Rhea" id="RHEA-COMP:10686"/>
        <dbReference type="ChEBI" id="CHEBI:15378"/>
        <dbReference type="ChEBI" id="CHEBI:16304"/>
        <dbReference type="ChEBI" id="CHEBI:18036"/>
        <dbReference type="ChEBI" id="CHEBI:18408"/>
        <dbReference type="ChEBI" id="CHEBI:30616"/>
        <dbReference type="ChEBI" id="CHEBI:57692"/>
        <dbReference type="ChEBI" id="CHEBI:58307"/>
        <dbReference type="EC" id="2.5.1.17"/>
    </reaction>
</comment>
<proteinExistence type="inferred from homology"/>
<keyword evidence="1 4" id="KW-0808">Transferase</keyword>
<name>A0A1G2P2U9_9BACT</name>
<dbReference type="SUPFAM" id="SSF89028">
    <property type="entry name" value="Cobalamin adenosyltransferase-like"/>
    <property type="match status" value="1"/>
</dbReference>
<reference evidence="6 7" key="1">
    <citation type="journal article" date="2016" name="Nat. Commun.">
        <title>Thousands of microbial genomes shed light on interconnected biogeochemical processes in an aquifer system.</title>
        <authorList>
            <person name="Anantharaman K."/>
            <person name="Brown C.T."/>
            <person name="Hug L.A."/>
            <person name="Sharon I."/>
            <person name="Castelle C.J."/>
            <person name="Probst A.J."/>
            <person name="Thomas B.C."/>
            <person name="Singh A."/>
            <person name="Wilkins M.J."/>
            <person name="Karaoz U."/>
            <person name="Brodie E.L."/>
            <person name="Williams K.H."/>
            <person name="Hubbard S.S."/>
            <person name="Banfield J.F."/>
        </authorList>
    </citation>
    <scope>NUCLEOTIDE SEQUENCE [LARGE SCALE GENOMIC DNA]</scope>
</reference>
<comment type="caution">
    <text evidence="6">The sequence shown here is derived from an EMBL/GenBank/DDBJ whole genome shotgun (WGS) entry which is preliminary data.</text>
</comment>
<dbReference type="EMBL" id="MHSH01000001">
    <property type="protein sequence ID" value="OHA42660.1"/>
    <property type="molecule type" value="Genomic_DNA"/>
</dbReference>
<evidence type="ECO:0000256" key="1">
    <source>
        <dbReference type="ARBA" id="ARBA00022679"/>
    </source>
</evidence>
<dbReference type="GO" id="GO:0005524">
    <property type="term" value="F:ATP binding"/>
    <property type="evidence" value="ECO:0007669"/>
    <property type="project" value="UniProtKB-UniRule"/>
</dbReference>
<comment type="pathway">
    <text evidence="4">Cofactor biosynthesis; adenosylcobalamin biosynthesis; adenosylcobalamin from cob(II)yrinate a,c-diamide: step 2/7.</text>
</comment>
<dbReference type="Pfam" id="PF01923">
    <property type="entry name" value="Cob_adeno_trans"/>
    <property type="match status" value="1"/>
</dbReference>
<gene>
    <name evidence="6" type="ORF">A3H68_01910</name>
</gene>
<keyword evidence="2 4" id="KW-0547">Nucleotide-binding</keyword>
<evidence type="ECO:0000256" key="4">
    <source>
        <dbReference type="RuleBase" id="RU366026"/>
    </source>
</evidence>
<evidence type="ECO:0000259" key="5">
    <source>
        <dbReference type="Pfam" id="PF01923"/>
    </source>
</evidence>
<protein>
    <recommendedName>
        <fullName evidence="4">Corrinoid adenosyltransferase</fullName>
        <ecNumber evidence="4">2.5.1.17</ecNumber>
    </recommendedName>
    <alternativeName>
        <fullName evidence="4">Cob(II)alamin adenosyltransferase</fullName>
    </alternativeName>
    <alternativeName>
        <fullName evidence="4">Cob(II)yrinic acid a,c-diamide adenosyltransferase</fullName>
    </alternativeName>
    <alternativeName>
        <fullName evidence="4">Cobinamide/cobalamin adenosyltransferase</fullName>
    </alternativeName>
</protein>
<evidence type="ECO:0000256" key="2">
    <source>
        <dbReference type="ARBA" id="ARBA00022741"/>
    </source>
</evidence>
<dbReference type="Proteomes" id="UP000176429">
    <property type="component" value="Unassembled WGS sequence"/>
</dbReference>
<dbReference type="InterPro" id="IPR036451">
    <property type="entry name" value="CblAdoTrfase-like_sf"/>
</dbReference>
<dbReference type="GO" id="GO:0009236">
    <property type="term" value="P:cobalamin biosynthetic process"/>
    <property type="evidence" value="ECO:0007669"/>
    <property type="project" value="UniProtKB-UniRule"/>
</dbReference>
<dbReference type="InterPro" id="IPR029499">
    <property type="entry name" value="PduO-typ"/>
</dbReference>
<dbReference type="InterPro" id="IPR016030">
    <property type="entry name" value="CblAdoTrfase-like"/>
</dbReference>
<dbReference type="Gene3D" id="1.20.1200.10">
    <property type="entry name" value="Cobalamin adenosyltransferase-like"/>
    <property type="match status" value="1"/>
</dbReference>
<sequence>MLYTRKGDTGTTKTLNKKPSERVSKASCQTEALGVLDELNSFLGLCKVKAESLAWRVDGKIAFEIIGDVQQNLFIIQAETAGAKGKTIKPSKVGEIEIMADEMENLMPPIKSFFVSGGSEQAALFDVARTLTRRAERAAISAIESGEISIGEHTRAYLNRLSSLFFALARFTNFKAGVKEESPRYE</sequence>
<dbReference type="AlphaFoldDB" id="A0A1G2P2U9"/>
<evidence type="ECO:0000256" key="3">
    <source>
        <dbReference type="ARBA" id="ARBA00022840"/>
    </source>
</evidence>
<dbReference type="UniPathway" id="UPA00148">
    <property type="reaction ID" value="UER00233"/>
</dbReference>
<dbReference type="NCBIfam" id="TIGR00636">
    <property type="entry name" value="PduO_Nterm"/>
    <property type="match status" value="1"/>
</dbReference>
<dbReference type="GO" id="GO:0008817">
    <property type="term" value="F:corrinoid adenosyltransferase activity"/>
    <property type="evidence" value="ECO:0007669"/>
    <property type="project" value="UniProtKB-UniRule"/>
</dbReference>
<organism evidence="6 7">
    <name type="scientific">Candidatus Taylorbacteria bacterium RIFCSPLOWO2_02_FULL_46_40</name>
    <dbReference type="NCBI Taxonomy" id="1802329"/>
    <lineage>
        <taxon>Bacteria</taxon>
        <taxon>Candidatus Tayloriibacteriota</taxon>
    </lineage>
</organism>
<keyword evidence="4" id="KW-0169">Cobalamin biosynthesis</keyword>
<dbReference type="PANTHER" id="PTHR12213">
    <property type="entry name" value="CORRINOID ADENOSYLTRANSFERASE"/>
    <property type="match status" value="1"/>
</dbReference>
<evidence type="ECO:0000313" key="7">
    <source>
        <dbReference type="Proteomes" id="UP000176429"/>
    </source>
</evidence>
<comment type="catalytic activity">
    <reaction evidence="4">
        <text>2 cob(II)yrinate a,c diamide + reduced [electron-transfer flavoprotein] + 2 ATP = 2 adenosylcob(III)yrinate a,c-diamide + 2 triphosphate + oxidized [electron-transfer flavoprotein] + 3 H(+)</text>
        <dbReference type="Rhea" id="RHEA:11528"/>
        <dbReference type="Rhea" id="RHEA-COMP:10685"/>
        <dbReference type="Rhea" id="RHEA-COMP:10686"/>
        <dbReference type="ChEBI" id="CHEBI:15378"/>
        <dbReference type="ChEBI" id="CHEBI:18036"/>
        <dbReference type="ChEBI" id="CHEBI:30616"/>
        <dbReference type="ChEBI" id="CHEBI:57692"/>
        <dbReference type="ChEBI" id="CHEBI:58307"/>
        <dbReference type="ChEBI" id="CHEBI:58503"/>
        <dbReference type="ChEBI" id="CHEBI:58537"/>
        <dbReference type="EC" id="2.5.1.17"/>
    </reaction>
</comment>